<dbReference type="Gene3D" id="1.10.260.40">
    <property type="entry name" value="lambda repressor-like DNA-binding domains"/>
    <property type="match status" value="1"/>
</dbReference>
<evidence type="ECO:0000259" key="2">
    <source>
        <dbReference type="PROSITE" id="PS50943"/>
    </source>
</evidence>
<feature type="compositionally biased region" description="Low complexity" evidence="1">
    <location>
        <begin position="292"/>
        <end position="319"/>
    </location>
</feature>
<feature type="region of interest" description="Disordered" evidence="1">
    <location>
        <begin position="279"/>
        <end position="319"/>
    </location>
</feature>
<sequence length="319" mass="34484">MSRHGELGTALHRWRDRITPAEAGLPADESRRPPGLRREELAELTGLSVEYIVRLEQGRATSPSVQVLTTLARALRLSDGEHRHLFLLAGQSPPATGHVSDHVPPSVRRLLGQLSGSPCAVYDAAWNLITWNPLWAALLGDPSMQQGRGRNAAWQHFAGLPSRVSHTLEQEARYEAAVVADLRAATARYPTDEHLRFLIGDLRRVSARFGQLWNSRIAGFHDSDTKTVHHPDVGPLALDHDTFVTPGNDLRIVTCSAAPGTPEADRLKLLDVIGPERMAEADPTQVPDPALSAAPTGPVTSPTPVTPVTSPAPTSAADH</sequence>
<dbReference type="Pfam" id="PF17765">
    <property type="entry name" value="MLTR_LBD"/>
    <property type="match status" value="1"/>
</dbReference>
<gene>
    <name evidence="3" type="ORF">HA039_04840</name>
</gene>
<dbReference type="EMBL" id="CP050177">
    <property type="protein sequence ID" value="QIQ01701.1"/>
    <property type="molecule type" value="Genomic_DNA"/>
</dbReference>
<dbReference type="KEGG" id="slia:HA039_04840"/>
<dbReference type="InterPro" id="IPR041413">
    <property type="entry name" value="MLTR_LBD"/>
</dbReference>
<evidence type="ECO:0000313" key="3">
    <source>
        <dbReference type="EMBL" id="QIQ01701.1"/>
    </source>
</evidence>
<evidence type="ECO:0000256" key="1">
    <source>
        <dbReference type="SAM" id="MobiDB-lite"/>
    </source>
</evidence>
<evidence type="ECO:0000313" key="4">
    <source>
        <dbReference type="Proteomes" id="UP000501179"/>
    </source>
</evidence>
<dbReference type="PANTHER" id="PTHR35010:SF2">
    <property type="entry name" value="BLL4672 PROTEIN"/>
    <property type="match status" value="1"/>
</dbReference>
<dbReference type="InterPro" id="IPR001387">
    <property type="entry name" value="Cro/C1-type_HTH"/>
</dbReference>
<dbReference type="PANTHER" id="PTHR35010">
    <property type="entry name" value="BLL4672 PROTEIN-RELATED"/>
    <property type="match status" value="1"/>
</dbReference>
<proteinExistence type="predicted"/>
<dbReference type="SUPFAM" id="SSF47413">
    <property type="entry name" value="lambda repressor-like DNA-binding domains"/>
    <property type="match status" value="1"/>
</dbReference>
<dbReference type="AlphaFoldDB" id="A0A6G9GUK8"/>
<dbReference type="PROSITE" id="PS50943">
    <property type="entry name" value="HTH_CROC1"/>
    <property type="match status" value="1"/>
</dbReference>
<dbReference type="CDD" id="cd00093">
    <property type="entry name" value="HTH_XRE"/>
    <property type="match status" value="1"/>
</dbReference>
<dbReference type="Proteomes" id="UP000501179">
    <property type="component" value="Chromosome"/>
</dbReference>
<dbReference type="SMART" id="SM00530">
    <property type="entry name" value="HTH_XRE"/>
    <property type="match status" value="1"/>
</dbReference>
<dbReference type="RefSeq" id="WP_167024256.1">
    <property type="nucleotide sequence ID" value="NZ_CP050177.1"/>
</dbReference>
<dbReference type="Pfam" id="PF13560">
    <property type="entry name" value="HTH_31"/>
    <property type="match status" value="1"/>
</dbReference>
<keyword evidence="4" id="KW-1185">Reference proteome</keyword>
<protein>
    <submittedName>
        <fullName evidence="3">Helix-turn-helix transcriptional regulator</fullName>
    </submittedName>
</protein>
<reference evidence="3 4" key="1">
    <citation type="submission" date="2020-03" db="EMBL/GenBank/DDBJ databases">
        <title>A novel species.</title>
        <authorList>
            <person name="Gao J."/>
        </authorList>
    </citation>
    <scope>NUCLEOTIDE SEQUENCE [LARGE SCALE GENOMIC DNA]</scope>
    <source>
        <strain evidence="3 4">QMT-12</strain>
    </source>
</reference>
<name>A0A6G9GUK8_9ACTN</name>
<dbReference type="Gene3D" id="3.30.450.180">
    <property type="match status" value="1"/>
</dbReference>
<dbReference type="InterPro" id="IPR010982">
    <property type="entry name" value="Lambda_DNA-bd_dom_sf"/>
</dbReference>
<organism evidence="3 4">
    <name type="scientific">Streptomyces liangshanensis</name>
    <dbReference type="NCBI Taxonomy" id="2717324"/>
    <lineage>
        <taxon>Bacteria</taxon>
        <taxon>Bacillati</taxon>
        <taxon>Actinomycetota</taxon>
        <taxon>Actinomycetes</taxon>
        <taxon>Kitasatosporales</taxon>
        <taxon>Streptomycetaceae</taxon>
        <taxon>Streptomyces</taxon>
    </lineage>
</organism>
<dbReference type="GO" id="GO:0003677">
    <property type="term" value="F:DNA binding"/>
    <property type="evidence" value="ECO:0007669"/>
    <property type="project" value="InterPro"/>
</dbReference>
<feature type="domain" description="HTH cro/C1-type" evidence="2">
    <location>
        <begin position="35"/>
        <end position="82"/>
    </location>
</feature>
<accession>A0A6G9GUK8</accession>
<feature type="region of interest" description="Disordered" evidence="1">
    <location>
        <begin position="1"/>
        <end position="35"/>
    </location>
</feature>